<evidence type="ECO:0000313" key="2">
    <source>
        <dbReference type="EMBL" id="PTB63677.1"/>
    </source>
</evidence>
<feature type="domain" description="Nucleoside phosphorylase" evidence="1">
    <location>
        <begin position="9"/>
        <end position="294"/>
    </location>
</feature>
<dbReference type="PANTHER" id="PTHR46082">
    <property type="entry name" value="ATP/GTP-BINDING PROTEIN-RELATED"/>
    <property type="match status" value="1"/>
</dbReference>
<keyword evidence="3" id="KW-1185">Reference proteome</keyword>
<dbReference type="RefSeq" id="XP_024746997.1">
    <property type="nucleotide sequence ID" value="XM_024898294.1"/>
</dbReference>
<gene>
    <name evidence="2" type="ORF">BBK36DRAFT_57964</name>
</gene>
<dbReference type="InterPro" id="IPR053137">
    <property type="entry name" value="NLR-like"/>
</dbReference>
<dbReference type="OrthoDB" id="1577640at2759"/>
<name>A0A2T4B2X3_9HYPO</name>
<dbReference type="GO" id="GO:0003824">
    <property type="term" value="F:catalytic activity"/>
    <property type="evidence" value="ECO:0007669"/>
    <property type="project" value="InterPro"/>
</dbReference>
<dbReference type="AlphaFoldDB" id="A0A2T4B2X3"/>
<organism evidence="2 3">
    <name type="scientific">Trichoderma citrinoviride</name>
    <dbReference type="NCBI Taxonomy" id="58853"/>
    <lineage>
        <taxon>Eukaryota</taxon>
        <taxon>Fungi</taxon>
        <taxon>Dikarya</taxon>
        <taxon>Ascomycota</taxon>
        <taxon>Pezizomycotina</taxon>
        <taxon>Sordariomycetes</taxon>
        <taxon>Hypocreomycetidae</taxon>
        <taxon>Hypocreales</taxon>
        <taxon>Hypocreaceae</taxon>
        <taxon>Trichoderma</taxon>
    </lineage>
</organism>
<dbReference type="EMBL" id="KZ680218">
    <property type="protein sequence ID" value="PTB63677.1"/>
    <property type="molecule type" value="Genomic_DNA"/>
</dbReference>
<dbReference type="GO" id="GO:0009116">
    <property type="term" value="P:nucleoside metabolic process"/>
    <property type="evidence" value="ECO:0007669"/>
    <property type="project" value="InterPro"/>
</dbReference>
<dbReference type="PANTHER" id="PTHR46082:SF11">
    <property type="entry name" value="AAA+ ATPASE DOMAIN-CONTAINING PROTEIN-RELATED"/>
    <property type="match status" value="1"/>
</dbReference>
<protein>
    <submittedName>
        <fullName evidence="2">Purine and uridine phosphorylase</fullName>
    </submittedName>
</protein>
<proteinExistence type="predicted"/>
<dbReference type="Gene3D" id="3.40.50.1580">
    <property type="entry name" value="Nucleoside phosphorylase domain"/>
    <property type="match status" value="1"/>
</dbReference>
<dbReference type="InterPro" id="IPR000845">
    <property type="entry name" value="Nucleoside_phosphorylase_d"/>
</dbReference>
<dbReference type="Pfam" id="PF01048">
    <property type="entry name" value="PNP_UDP_1"/>
    <property type="match status" value="1"/>
</dbReference>
<dbReference type="Proteomes" id="UP000241546">
    <property type="component" value="Unassembled WGS sequence"/>
</dbReference>
<reference evidence="3" key="1">
    <citation type="submission" date="2016-07" db="EMBL/GenBank/DDBJ databases">
        <title>Multiple horizontal gene transfer events from other fungi enriched the ability of initially mycotrophic Trichoderma (Ascomycota) to feed on dead plant biomass.</title>
        <authorList>
            <consortium name="DOE Joint Genome Institute"/>
            <person name="Atanasova L."/>
            <person name="Chenthamara K."/>
            <person name="Zhang J."/>
            <person name="Grujic M."/>
            <person name="Henrissat B."/>
            <person name="Kuo A."/>
            <person name="Aerts A."/>
            <person name="Salamov A."/>
            <person name="Lipzen A."/>
            <person name="Labutti K."/>
            <person name="Barry K."/>
            <person name="Miao Y."/>
            <person name="Rahimi M.J."/>
            <person name="Shen Q."/>
            <person name="Grigoriev I.V."/>
            <person name="Kubicek C.P."/>
            <person name="Druzhinina I.S."/>
        </authorList>
    </citation>
    <scope>NUCLEOTIDE SEQUENCE [LARGE SCALE GENOMIC DNA]</scope>
    <source>
        <strain evidence="3">TUCIM 6016</strain>
    </source>
</reference>
<accession>A0A2T4B2X3</accession>
<evidence type="ECO:0000313" key="3">
    <source>
        <dbReference type="Proteomes" id="UP000241546"/>
    </source>
</evidence>
<sequence>MLPRESFTIGWICALLEEYEAACVMLDEELEGPDLAEPDDSNTYCFGRIGEHRIVIGCLPSGRYGTSSAARVAQDMRRSFPRLRFGLMVGIGGGAPTSEHDIRLGDVVVSVPNGTLGGVVQFDLGKRVDGEFQRVGHLNAPPTELLGALPEVKRRHNYPGKYGGVDEHLRRFDDDPRFHRPDLDRLFRTESKHSGGKTCADCDPDGVVDRQPRAASARAIEVFYGTIASSNSVMKDAVQRDTYAHDPELNVLCFEMEAAGLMNDFPCLVIRGICDYSDMHKNDDWHYYAAATAAAYARELLCVIKPTRVAQMREWVVRWNV</sequence>
<dbReference type="GeneID" id="36606412"/>
<dbReference type="InterPro" id="IPR035994">
    <property type="entry name" value="Nucleoside_phosphorylase_sf"/>
</dbReference>
<dbReference type="SUPFAM" id="SSF53167">
    <property type="entry name" value="Purine and uridine phosphorylases"/>
    <property type="match status" value="1"/>
</dbReference>
<evidence type="ECO:0000259" key="1">
    <source>
        <dbReference type="Pfam" id="PF01048"/>
    </source>
</evidence>